<gene>
    <name evidence="1" type="ORF">FCI23_41705</name>
</gene>
<dbReference type="RefSeq" id="WP_136729301.1">
    <property type="nucleotide sequence ID" value="NZ_SUMC01000079.1"/>
</dbReference>
<keyword evidence="2" id="KW-1185">Reference proteome</keyword>
<name>A0A4V5MXM2_9ACTN</name>
<reference evidence="1 2" key="1">
    <citation type="submission" date="2019-04" db="EMBL/GenBank/DDBJ databases">
        <title>Streptomyces oryziradicis sp. nov., a novel actinomycete isolated from rhizosphere soil of rice (Oryza sativa L.).</title>
        <authorList>
            <person name="Li C."/>
        </authorList>
    </citation>
    <scope>NUCLEOTIDE SEQUENCE [LARGE SCALE GENOMIC DNA]</scope>
    <source>
        <strain evidence="1 2">NEAU-C40</strain>
    </source>
</reference>
<proteinExistence type="predicted"/>
<comment type="caution">
    <text evidence="1">The sequence shown here is derived from an EMBL/GenBank/DDBJ whole genome shotgun (WGS) entry which is preliminary data.</text>
</comment>
<dbReference type="EMBL" id="SUMC01000079">
    <property type="protein sequence ID" value="TKA00829.1"/>
    <property type="molecule type" value="Genomic_DNA"/>
</dbReference>
<organism evidence="1 2">
    <name type="scientific">Actinacidiphila oryziradicis</name>
    <dbReference type="NCBI Taxonomy" id="2571141"/>
    <lineage>
        <taxon>Bacteria</taxon>
        <taxon>Bacillati</taxon>
        <taxon>Actinomycetota</taxon>
        <taxon>Actinomycetes</taxon>
        <taxon>Kitasatosporales</taxon>
        <taxon>Streptomycetaceae</taxon>
        <taxon>Actinacidiphila</taxon>
    </lineage>
</organism>
<dbReference type="OrthoDB" id="4188141at2"/>
<accession>A0A4V5MXM2</accession>
<evidence type="ECO:0000313" key="2">
    <source>
        <dbReference type="Proteomes" id="UP000305778"/>
    </source>
</evidence>
<sequence>MWLQVNVNGLEAFTQYPRPFTAETLDPIAMMGGLDQAQLRSRDGHHEAGHALVGMAFGLPGTAAFLPRARRQPRRVGAASPGTYQWVRSLQSSATSWRFTLLVFELHIVGSLTRACSPATAFLNDVLAGAVERLSRDLAPVNR</sequence>
<protein>
    <submittedName>
        <fullName evidence="1">Uncharacterized protein</fullName>
    </submittedName>
</protein>
<dbReference type="Proteomes" id="UP000305778">
    <property type="component" value="Unassembled WGS sequence"/>
</dbReference>
<dbReference type="AlphaFoldDB" id="A0A4V5MXM2"/>
<evidence type="ECO:0000313" key="1">
    <source>
        <dbReference type="EMBL" id="TKA00829.1"/>
    </source>
</evidence>